<gene>
    <name evidence="1" type="ORF">GCM10009549_27880</name>
</gene>
<keyword evidence="2" id="KW-1185">Reference proteome</keyword>
<evidence type="ECO:0000313" key="1">
    <source>
        <dbReference type="EMBL" id="GAA0913965.1"/>
    </source>
</evidence>
<reference evidence="2" key="1">
    <citation type="journal article" date="2019" name="Int. J. Syst. Evol. Microbiol.">
        <title>The Global Catalogue of Microorganisms (GCM) 10K type strain sequencing project: providing services to taxonomists for standard genome sequencing and annotation.</title>
        <authorList>
            <consortium name="The Broad Institute Genomics Platform"/>
            <consortium name="The Broad Institute Genome Sequencing Center for Infectious Disease"/>
            <person name="Wu L."/>
            <person name="Ma J."/>
        </authorList>
    </citation>
    <scope>NUCLEOTIDE SEQUENCE [LARGE SCALE GENOMIC DNA]</scope>
    <source>
        <strain evidence="2">JCM 10673</strain>
    </source>
</reference>
<dbReference type="EMBL" id="BAAAHG010000019">
    <property type="protein sequence ID" value="GAA0913965.1"/>
    <property type="molecule type" value="Genomic_DNA"/>
</dbReference>
<name>A0ABP3Z321_9ACTN</name>
<protein>
    <submittedName>
        <fullName evidence="1">Uncharacterized protein</fullName>
    </submittedName>
</protein>
<evidence type="ECO:0000313" key="2">
    <source>
        <dbReference type="Proteomes" id="UP001501005"/>
    </source>
</evidence>
<sequence>MEDGAAPDAASAPAYLSGRRGVFLKAPSASSDIPGVSGRDFGEHALVHRVSKGLVEGRYRR</sequence>
<comment type="caution">
    <text evidence="1">The sequence shown here is derived from an EMBL/GenBank/DDBJ whole genome shotgun (WGS) entry which is preliminary data.</text>
</comment>
<organism evidence="1 2">
    <name type="scientific">Streptomyces thermoalcalitolerans</name>
    <dbReference type="NCBI Taxonomy" id="65605"/>
    <lineage>
        <taxon>Bacteria</taxon>
        <taxon>Bacillati</taxon>
        <taxon>Actinomycetota</taxon>
        <taxon>Actinomycetes</taxon>
        <taxon>Kitasatosporales</taxon>
        <taxon>Streptomycetaceae</taxon>
        <taxon>Streptomyces</taxon>
    </lineage>
</organism>
<accession>A0ABP3Z321</accession>
<dbReference type="Proteomes" id="UP001501005">
    <property type="component" value="Unassembled WGS sequence"/>
</dbReference>
<proteinExistence type="predicted"/>